<dbReference type="VEuPathDB" id="FungiDB:C8Q69DRAFT_476546"/>
<evidence type="ECO:0000313" key="1">
    <source>
        <dbReference type="EMBL" id="RWQ92843.1"/>
    </source>
</evidence>
<proteinExistence type="predicted"/>
<sequence>MASARSRRILARCEIIWGKGDYDIDLETDDWSTSWAVVKQDFGDEFGPPLTMTAPRGSENGAMRELATWTGC</sequence>
<evidence type="ECO:0000313" key="2">
    <source>
        <dbReference type="Proteomes" id="UP000283841"/>
    </source>
</evidence>
<dbReference type="GeneID" id="39600545"/>
<dbReference type="AlphaFoldDB" id="A0A443HM10"/>
<dbReference type="RefSeq" id="XP_028482488.1">
    <property type="nucleotide sequence ID" value="XM_028631268.1"/>
</dbReference>
<gene>
    <name evidence="1" type="ORF">C8Q69DRAFT_476546</name>
</gene>
<dbReference type="Proteomes" id="UP000283841">
    <property type="component" value="Unassembled WGS sequence"/>
</dbReference>
<name>A0A443HM10_BYSSP</name>
<organism evidence="1 2">
    <name type="scientific">Byssochlamys spectabilis</name>
    <name type="common">Paecilomyces variotii</name>
    <dbReference type="NCBI Taxonomy" id="264951"/>
    <lineage>
        <taxon>Eukaryota</taxon>
        <taxon>Fungi</taxon>
        <taxon>Dikarya</taxon>
        <taxon>Ascomycota</taxon>
        <taxon>Pezizomycotina</taxon>
        <taxon>Eurotiomycetes</taxon>
        <taxon>Eurotiomycetidae</taxon>
        <taxon>Eurotiales</taxon>
        <taxon>Thermoascaceae</taxon>
        <taxon>Paecilomyces</taxon>
    </lineage>
</organism>
<accession>A0A443HM10</accession>
<dbReference type="EMBL" id="RCNU01000011">
    <property type="protein sequence ID" value="RWQ92843.1"/>
    <property type="molecule type" value="Genomic_DNA"/>
</dbReference>
<protein>
    <submittedName>
        <fullName evidence="1">Uncharacterized protein</fullName>
    </submittedName>
</protein>
<keyword evidence="2" id="KW-1185">Reference proteome</keyword>
<reference evidence="1 2" key="1">
    <citation type="journal article" date="2018" name="Front. Microbiol.">
        <title>Genomic and genetic insights into a cosmopolitan fungus, Paecilomyces variotii (Eurotiales).</title>
        <authorList>
            <person name="Urquhart A.S."/>
            <person name="Mondo S.J."/>
            <person name="Makela M.R."/>
            <person name="Hane J.K."/>
            <person name="Wiebenga A."/>
            <person name="He G."/>
            <person name="Mihaltcheva S."/>
            <person name="Pangilinan J."/>
            <person name="Lipzen A."/>
            <person name="Barry K."/>
            <person name="de Vries R.P."/>
            <person name="Grigoriev I.V."/>
            <person name="Idnurm A."/>
        </authorList>
    </citation>
    <scope>NUCLEOTIDE SEQUENCE [LARGE SCALE GENOMIC DNA]</scope>
    <source>
        <strain evidence="1 2">CBS 101075</strain>
    </source>
</reference>
<comment type="caution">
    <text evidence="1">The sequence shown here is derived from an EMBL/GenBank/DDBJ whole genome shotgun (WGS) entry which is preliminary data.</text>
</comment>